<dbReference type="PANTHER" id="PTHR45527:SF1">
    <property type="entry name" value="FATTY ACID SYNTHASE"/>
    <property type="match status" value="1"/>
</dbReference>
<dbReference type="EMBL" id="JAAAHW010008060">
    <property type="protein sequence ID" value="KAF9945260.1"/>
    <property type="molecule type" value="Genomic_DNA"/>
</dbReference>
<evidence type="ECO:0000259" key="4">
    <source>
        <dbReference type="Pfam" id="PF00668"/>
    </source>
</evidence>
<dbReference type="PANTHER" id="PTHR45527">
    <property type="entry name" value="NONRIBOSOMAL PEPTIDE SYNTHETASE"/>
    <property type="match status" value="1"/>
</dbReference>
<dbReference type="Pfam" id="PF00501">
    <property type="entry name" value="AMP-binding"/>
    <property type="match status" value="1"/>
</dbReference>
<dbReference type="Gene3D" id="2.30.38.10">
    <property type="entry name" value="Luciferase, Domain 3"/>
    <property type="match status" value="1"/>
</dbReference>
<gene>
    <name evidence="5" type="ORF">BGZ65_010957</name>
</gene>
<name>A0A9P6IRK1_9FUNG</name>
<dbReference type="Gene3D" id="3.40.50.980">
    <property type="match status" value="2"/>
</dbReference>
<feature type="non-terminal residue" evidence="5">
    <location>
        <position position="463"/>
    </location>
</feature>
<dbReference type="GO" id="GO:0043041">
    <property type="term" value="P:amino acid activation for nonribosomal peptide biosynthetic process"/>
    <property type="evidence" value="ECO:0007669"/>
    <property type="project" value="TreeGrafter"/>
</dbReference>
<dbReference type="NCBIfam" id="TIGR01733">
    <property type="entry name" value="AA-adenyl-dom"/>
    <property type="match status" value="1"/>
</dbReference>
<dbReference type="SUPFAM" id="SSF56801">
    <property type="entry name" value="Acetyl-CoA synthetase-like"/>
    <property type="match status" value="1"/>
</dbReference>
<dbReference type="OrthoDB" id="329835at2759"/>
<feature type="non-terminal residue" evidence="5">
    <location>
        <position position="1"/>
    </location>
</feature>
<dbReference type="Pfam" id="PF00668">
    <property type="entry name" value="Condensation"/>
    <property type="match status" value="1"/>
</dbReference>
<dbReference type="GO" id="GO:0003824">
    <property type="term" value="F:catalytic activity"/>
    <property type="evidence" value="ECO:0007669"/>
    <property type="project" value="InterPro"/>
</dbReference>
<dbReference type="Proteomes" id="UP000749646">
    <property type="component" value="Unassembled WGS sequence"/>
</dbReference>
<dbReference type="InterPro" id="IPR020845">
    <property type="entry name" value="AMP-binding_CS"/>
</dbReference>
<dbReference type="CDD" id="cd05930">
    <property type="entry name" value="A_NRPS"/>
    <property type="match status" value="1"/>
</dbReference>
<dbReference type="InterPro" id="IPR000873">
    <property type="entry name" value="AMP-dep_synth/lig_dom"/>
</dbReference>
<feature type="domain" description="AMP-dependent synthetase/ligase" evidence="3">
    <location>
        <begin position="98"/>
        <end position="455"/>
    </location>
</feature>
<dbReference type="GO" id="GO:0031177">
    <property type="term" value="F:phosphopantetheine binding"/>
    <property type="evidence" value="ECO:0007669"/>
    <property type="project" value="TreeGrafter"/>
</dbReference>
<accession>A0A9P6IRK1</accession>
<dbReference type="PROSITE" id="PS00455">
    <property type="entry name" value="AMP_BINDING"/>
    <property type="match status" value="1"/>
</dbReference>
<comment type="caution">
    <text evidence="5">The sequence shown here is derived from an EMBL/GenBank/DDBJ whole genome shotgun (WGS) entry which is preliminary data.</text>
</comment>
<keyword evidence="6" id="KW-1185">Reference proteome</keyword>
<dbReference type="FunFam" id="3.40.50.980:FF:000001">
    <property type="entry name" value="Non-ribosomal peptide synthetase"/>
    <property type="match status" value="1"/>
</dbReference>
<protein>
    <recommendedName>
        <fullName evidence="7">Amino acid adenylation domain-containing protein</fullName>
    </recommendedName>
</protein>
<evidence type="ECO:0000313" key="6">
    <source>
        <dbReference type="Proteomes" id="UP000749646"/>
    </source>
</evidence>
<proteinExistence type="predicted"/>
<keyword evidence="2" id="KW-0597">Phosphoprotein</keyword>
<organism evidence="5 6">
    <name type="scientific">Modicella reniformis</name>
    <dbReference type="NCBI Taxonomy" id="1440133"/>
    <lineage>
        <taxon>Eukaryota</taxon>
        <taxon>Fungi</taxon>
        <taxon>Fungi incertae sedis</taxon>
        <taxon>Mucoromycota</taxon>
        <taxon>Mortierellomycotina</taxon>
        <taxon>Mortierellomycetes</taxon>
        <taxon>Mortierellales</taxon>
        <taxon>Mortierellaceae</taxon>
        <taxon>Modicella</taxon>
    </lineage>
</organism>
<dbReference type="AlphaFoldDB" id="A0A9P6IRK1"/>
<dbReference type="InterPro" id="IPR010071">
    <property type="entry name" value="AA_adenyl_dom"/>
</dbReference>
<dbReference type="GO" id="GO:0005737">
    <property type="term" value="C:cytoplasm"/>
    <property type="evidence" value="ECO:0007669"/>
    <property type="project" value="TreeGrafter"/>
</dbReference>
<feature type="domain" description="Condensation" evidence="4">
    <location>
        <begin position="7"/>
        <end position="78"/>
    </location>
</feature>
<evidence type="ECO:0000256" key="1">
    <source>
        <dbReference type="ARBA" id="ARBA00022450"/>
    </source>
</evidence>
<dbReference type="Gene3D" id="3.30.559.30">
    <property type="entry name" value="Nonribosomal peptide synthetase, condensation domain"/>
    <property type="match status" value="1"/>
</dbReference>
<evidence type="ECO:0008006" key="7">
    <source>
        <dbReference type="Google" id="ProtNLM"/>
    </source>
</evidence>
<dbReference type="InterPro" id="IPR001242">
    <property type="entry name" value="Condensation_dom"/>
</dbReference>
<evidence type="ECO:0000313" key="5">
    <source>
        <dbReference type="EMBL" id="KAF9945260.1"/>
    </source>
</evidence>
<dbReference type="SUPFAM" id="SSF52777">
    <property type="entry name" value="CoA-dependent acyltransferases"/>
    <property type="match status" value="1"/>
</dbReference>
<dbReference type="GO" id="GO:0044550">
    <property type="term" value="P:secondary metabolite biosynthetic process"/>
    <property type="evidence" value="ECO:0007669"/>
    <property type="project" value="TreeGrafter"/>
</dbReference>
<reference evidence="5" key="1">
    <citation type="journal article" date="2020" name="Fungal Divers.">
        <title>Resolving the Mortierellaceae phylogeny through synthesis of multi-gene phylogenetics and phylogenomics.</title>
        <authorList>
            <person name="Vandepol N."/>
            <person name="Liber J."/>
            <person name="Desiro A."/>
            <person name="Na H."/>
            <person name="Kennedy M."/>
            <person name="Barry K."/>
            <person name="Grigoriev I.V."/>
            <person name="Miller A.N."/>
            <person name="O'Donnell K."/>
            <person name="Stajich J.E."/>
            <person name="Bonito G."/>
        </authorList>
    </citation>
    <scope>NUCLEOTIDE SEQUENCE</scope>
    <source>
        <strain evidence="5">MES-2147</strain>
    </source>
</reference>
<evidence type="ECO:0000259" key="3">
    <source>
        <dbReference type="Pfam" id="PF00501"/>
    </source>
</evidence>
<keyword evidence="1" id="KW-0596">Phosphopantetheine</keyword>
<evidence type="ECO:0000256" key="2">
    <source>
        <dbReference type="ARBA" id="ARBA00022553"/>
    </source>
</evidence>
<sequence>DRGESSYEIARFDLDLHLYESNHEIVGSLGYSKALFDSSTIERHIGYLSLMLQVMVTDLDRTISTVDVLAQEERDLLLLTWNETQQDYPTHLCIHNLFEQQVERTPQASALVFMDQSLTYAELNAKANRLTHHLIRLGVQPDMPVAICVERSFAMIVGVLAILKAGGAYVPLDPAYSSERLRDILADAAPNIVIADECGQEALGERCLSSVCVVDPNAVDVDLLKSNNGQLDISVSNPEVSGLTSCHLAYIIYTSGSTGNPKGVMVEHQGVVNLVMSRPHTYGATFTGNVLQFPSFSFDSSVVDIFTTLSLGGTLHVLADHIRLDRVRLWDYMKEHVITQALLPPAVLQECADLPSMTTPLVLVIAGETVSATLIQTLRRLIPNGRIVNDYGPTEATVSGTTWKYPEVYHGETVPIGRPIANKRIYILDNHGQPVPLGSEGELYIGGVGVARGYLNQPELTDK</sequence>